<dbReference type="Proteomes" id="UP000262878">
    <property type="component" value="Unassembled WGS sequence"/>
</dbReference>
<accession>A0A348WL55</accession>
<dbReference type="InterPro" id="IPR010235">
    <property type="entry name" value="HepT"/>
</dbReference>
<dbReference type="AlphaFoldDB" id="A0A348WL55"/>
<name>A0A348WL55_9GAMM</name>
<organism evidence="1 2">
    <name type="scientific">Idiomarina baltica</name>
    <dbReference type="NCBI Taxonomy" id="190892"/>
    <lineage>
        <taxon>Bacteria</taxon>
        <taxon>Pseudomonadati</taxon>
        <taxon>Pseudomonadota</taxon>
        <taxon>Gammaproteobacteria</taxon>
        <taxon>Alteromonadales</taxon>
        <taxon>Idiomarinaceae</taxon>
        <taxon>Idiomarina</taxon>
    </lineage>
</organism>
<reference evidence="1 2" key="1">
    <citation type="journal article" date="2018" name="Nat. Biotechnol.">
        <title>A standardized bacterial taxonomy based on genome phylogeny substantially revises the tree of life.</title>
        <authorList>
            <person name="Parks D.H."/>
            <person name="Chuvochina M."/>
            <person name="Waite D.W."/>
            <person name="Rinke C."/>
            <person name="Skarshewski A."/>
            <person name="Chaumeil P.A."/>
            <person name="Hugenholtz P."/>
        </authorList>
    </citation>
    <scope>NUCLEOTIDE SEQUENCE [LARGE SCALE GENOMIC DNA]</scope>
    <source>
        <strain evidence="1">UBA9360</strain>
    </source>
</reference>
<evidence type="ECO:0000313" key="2">
    <source>
        <dbReference type="Proteomes" id="UP000262878"/>
    </source>
</evidence>
<dbReference type="Gene3D" id="1.20.120.330">
    <property type="entry name" value="Nucleotidyltransferases domain 2"/>
    <property type="match status" value="1"/>
</dbReference>
<dbReference type="SUPFAM" id="SSF81593">
    <property type="entry name" value="Nucleotidyltransferase substrate binding subunit/domain"/>
    <property type="match status" value="1"/>
</dbReference>
<comment type="caution">
    <text evidence="1">The sequence shown here is derived from an EMBL/GenBank/DDBJ whole genome shotgun (WGS) entry which is preliminary data.</text>
</comment>
<proteinExistence type="predicted"/>
<sequence length="140" mass="16347">MANPDVRWLQRFDNYQRALAQLTKFMQQAELNELEEQGFIQAFEYTHELAWKVQKDFLEDQGFTDLFGSKNVAREAFNTGLIKDGEVWLDMIKSRNLSSHTYNQATTDKIISAIREHYFASFNALSERLKLLAAQQYGNE</sequence>
<dbReference type="Pfam" id="PF08780">
    <property type="entry name" value="NTase_sub_bind"/>
    <property type="match status" value="1"/>
</dbReference>
<keyword evidence="1" id="KW-0808">Transferase</keyword>
<dbReference type="GO" id="GO:0016740">
    <property type="term" value="F:transferase activity"/>
    <property type="evidence" value="ECO:0007669"/>
    <property type="project" value="UniProtKB-KW"/>
</dbReference>
<gene>
    <name evidence="1" type="ORF">DCR58_00635</name>
</gene>
<dbReference type="NCBIfam" id="TIGR01987">
    <property type="entry name" value="HI0074"/>
    <property type="match status" value="1"/>
</dbReference>
<dbReference type="EMBL" id="DMUP01000014">
    <property type="protein sequence ID" value="HAR55267.1"/>
    <property type="molecule type" value="Genomic_DNA"/>
</dbReference>
<protein>
    <submittedName>
        <fullName evidence="1">Nucleotidyltransferase</fullName>
    </submittedName>
</protein>
<evidence type="ECO:0000313" key="1">
    <source>
        <dbReference type="EMBL" id="HAR55267.1"/>
    </source>
</evidence>